<comment type="subcellular location">
    <subcellularLocation>
        <location evidence="1 9">Cell inner membrane</location>
        <topology evidence="1 9">Single-pass membrane protein</topology>
    </subcellularLocation>
</comment>
<dbReference type="NCBIfam" id="TIGR01843">
    <property type="entry name" value="type_I_hlyD"/>
    <property type="match status" value="1"/>
</dbReference>
<organism evidence="13 14">
    <name type="scientific">Lichenicola cladoniae</name>
    <dbReference type="NCBI Taxonomy" id="1484109"/>
    <lineage>
        <taxon>Bacteria</taxon>
        <taxon>Pseudomonadati</taxon>
        <taxon>Pseudomonadota</taxon>
        <taxon>Alphaproteobacteria</taxon>
        <taxon>Acetobacterales</taxon>
        <taxon>Acetobacteraceae</taxon>
        <taxon>Lichenicola</taxon>
    </lineage>
</organism>
<feature type="region of interest" description="Disordered" evidence="10">
    <location>
        <begin position="1"/>
        <end position="33"/>
    </location>
</feature>
<dbReference type="KEGG" id="lck:HN018_16100"/>
<dbReference type="PANTHER" id="PTHR30386:SF27">
    <property type="entry name" value="MEMBRANE FUSION PROTEIN (MFP) FAMILY PROTEIN"/>
    <property type="match status" value="1"/>
</dbReference>
<evidence type="ECO:0000313" key="14">
    <source>
        <dbReference type="Proteomes" id="UP000500767"/>
    </source>
</evidence>
<evidence type="ECO:0000256" key="10">
    <source>
        <dbReference type="SAM" id="MobiDB-lite"/>
    </source>
</evidence>
<dbReference type="RefSeq" id="WP_171833112.1">
    <property type="nucleotide sequence ID" value="NZ_CP053708.1"/>
</dbReference>
<dbReference type="Proteomes" id="UP000500767">
    <property type="component" value="Chromosome"/>
</dbReference>
<evidence type="ECO:0000256" key="6">
    <source>
        <dbReference type="ARBA" id="ARBA00022692"/>
    </source>
</evidence>
<dbReference type="SUPFAM" id="SSF111369">
    <property type="entry name" value="HlyD-like secretion proteins"/>
    <property type="match status" value="1"/>
</dbReference>
<keyword evidence="7" id="KW-1133">Transmembrane helix</keyword>
<evidence type="ECO:0000259" key="11">
    <source>
        <dbReference type="Pfam" id="PF25994"/>
    </source>
</evidence>
<dbReference type="InterPro" id="IPR050739">
    <property type="entry name" value="MFP"/>
</dbReference>
<evidence type="ECO:0000256" key="1">
    <source>
        <dbReference type="ARBA" id="ARBA00004377"/>
    </source>
</evidence>
<keyword evidence="3 9" id="KW-0813">Transport</keyword>
<comment type="similarity">
    <text evidence="2 9">Belongs to the membrane fusion protein (MFP) (TC 8.A.1) family.</text>
</comment>
<keyword evidence="4 9" id="KW-1003">Cell membrane</keyword>
<evidence type="ECO:0000256" key="5">
    <source>
        <dbReference type="ARBA" id="ARBA00022519"/>
    </source>
</evidence>
<evidence type="ECO:0000256" key="3">
    <source>
        <dbReference type="ARBA" id="ARBA00022448"/>
    </source>
</evidence>
<evidence type="ECO:0000256" key="9">
    <source>
        <dbReference type="RuleBase" id="RU365093"/>
    </source>
</evidence>
<dbReference type="EMBL" id="CP053708">
    <property type="protein sequence ID" value="QKE91364.1"/>
    <property type="molecule type" value="Genomic_DNA"/>
</dbReference>
<dbReference type="Gene3D" id="2.40.50.100">
    <property type="match status" value="1"/>
</dbReference>
<evidence type="ECO:0000256" key="8">
    <source>
        <dbReference type="ARBA" id="ARBA00023136"/>
    </source>
</evidence>
<evidence type="ECO:0000259" key="12">
    <source>
        <dbReference type="Pfam" id="PF26002"/>
    </source>
</evidence>
<dbReference type="InterPro" id="IPR058781">
    <property type="entry name" value="HH_AprE-like"/>
</dbReference>
<dbReference type="InterPro" id="IPR058982">
    <property type="entry name" value="Beta-barrel_AprE"/>
</dbReference>
<dbReference type="AlphaFoldDB" id="A0A6M8HS95"/>
<dbReference type="Pfam" id="PF26002">
    <property type="entry name" value="Beta-barrel_AprE"/>
    <property type="match status" value="1"/>
</dbReference>
<keyword evidence="6" id="KW-0812">Transmembrane</keyword>
<name>A0A6M8HS95_9PROT</name>
<keyword evidence="14" id="KW-1185">Reference proteome</keyword>
<dbReference type="PRINTS" id="PR01490">
    <property type="entry name" value="RTXTOXIND"/>
</dbReference>
<sequence>MSGSTDLVTQGPGETPGRKLAVRKRRNDDDMPPALLEFHSPSAAIASMPPTPSARYITWIISSMSLAGMLVLALFPIDRVATAPGALVPTVPTMVVQPLVTSIIRSIDVREGDVVHKGQALAHLDPTVSNADVTNLLGQTQSFQAEVDRLTAEVSGKDYVVDPKNPASTQQEAIFLRRKSQNIAKLTDYDQQIAGLQSDLVGYQASAAMYAGRVKVASDVHNMRVQLQRDQVGSRLNSLASQDDLMEVERSQLTSQQSATSARNKLNAMVAERDEYVQSSKAQTYQDLTDAQRKLFDASGSYTKANMASALNVMTADRDAVVLNIARVSTGSVISAAQQFITLIPLDAPLQIEARLSADDAGYVRVGDTANIKFQTFSYTQYGGAVGTVTNISANTFSQDQTEASSASAPANGLTTPGGSATSFYRVRIRIDKYTLHNVPKFFKPTPGMLVAADINVGKRTILQFLLSTVIPTATEGMRDPG</sequence>
<proteinExistence type="inferred from homology"/>
<dbReference type="Gene3D" id="2.40.30.170">
    <property type="match status" value="1"/>
</dbReference>
<evidence type="ECO:0000256" key="4">
    <source>
        <dbReference type="ARBA" id="ARBA00022475"/>
    </source>
</evidence>
<dbReference type="Pfam" id="PF25994">
    <property type="entry name" value="HH_AprE"/>
    <property type="match status" value="1"/>
</dbReference>
<gene>
    <name evidence="13" type="ORF">HN018_16100</name>
</gene>
<feature type="domain" description="AprE-like long alpha-helical hairpin" evidence="11">
    <location>
        <begin position="130"/>
        <end position="305"/>
    </location>
</feature>
<keyword evidence="5 9" id="KW-0997">Cell inner membrane</keyword>
<evidence type="ECO:0000256" key="2">
    <source>
        <dbReference type="ARBA" id="ARBA00009477"/>
    </source>
</evidence>
<evidence type="ECO:0000313" key="13">
    <source>
        <dbReference type="EMBL" id="QKE91364.1"/>
    </source>
</evidence>
<evidence type="ECO:0000256" key="7">
    <source>
        <dbReference type="ARBA" id="ARBA00022989"/>
    </source>
</evidence>
<dbReference type="Gene3D" id="1.10.287.470">
    <property type="entry name" value="Helix hairpin bin"/>
    <property type="match status" value="1"/>
</dbReference>
<feature type="domain" description="AprE-like beta-barrel" evidence="12">
    <location>
        <begin position="350"/>
        <end position="457"/>
    </location>
</feature>
<dbReference type="PANTHER" id="PTHR30386">
    <property type="entry name" value="MEMBRANE FUSION SUBUNIT OF EMRAB-TOLC MULTIDRUG EFFLUX PUMP"/>
    <property type="match status" value="1"/>
</dbReference>
<keyword evidence="8" id="KW-0472">Membrane</keyword>
<reference evidence="13 14" key="1">
    <citation type="journal article" date="2014" name="World J. Microbiol. Biotechnol.">
        <title>Biodiversity and physiological characteristics of Antarctic and Arctic lichens-associated bacteria.</title>
        <authorList>
            <person name="Lee Y.M."/>
            <person name="Kim E.H."/>
            <person name="Lee H.K."/>
            <person name="Hong S.G."/>
        </authorList>
    </citation>
    <scope>NUCLEOTIDE SEQUENCE [LARGE SCALE GENOMIC DNA]</scope>
    <source>
        <strain evidence="13 14">PAMC 26569</strain>
    </source>
</reference>
<dbReference type="InterPro" id="IPR010129">
    <property type="entry name" value="T1SS_HlyD"/>
</dbReference>
<dbReference type="GO" id="GO:0015031">
    <property type="term" value="P:protein transport"/>
    <property type="evidence" value="ECO:0007669"/>
    <property type="project" value="InterPro"/>
</dbReference>
<dbReference type="GO" id="GO:0005886">
    <property type="term" value="C:plasma membrane"/>
    <property type="evidence" value="ECO:0007669"/>
    <property type="project" value="UniProtKB-SubCell"/>
</dbReference>
<protein>
    <recommendedName>
        <fullName evidence="9">Membrane fusion protein (MFP) family protein</fullName>
    </recommendedName>
</protein>
<accession>A0A6M8HS95</accession>